<gene>
    <name evidence="2" type="ORF">OC25_08035</name>
</gene>
<dbReference type="PANTHER" id="PTHR13887:SF41">
    <property type="entry name" value="THIOREDOXIN SUPERFAMILY PROTEIN"/>
    <property type="match status" value="1"/>
</dbReference>
<dbReference type="AlphaFoldDB" id="A0A0C1FSX5"/>
<dbReference type="InterPro" id="IPR036249">
    <property type="entry name" value="Thioredoxin-like_sf"/>
</dbReference>
<dbReference type="RefSeq" id="WP_039474048.1">
    <property type="nucleotide sequence ID" value="NZ_JSYN01000007.1"/>
</dbReference>
<accession>A0A0C1FSX5</accession>
<protein>
    <submittedName>
        <fullName evidence="2">DSBA oxidoreductase</fullName>
    </submittedName>
</protein>
<dbReference type="Gene3D" id="3.40.30.10">
    <property type="entry name" value="Glutaredoxin"/>
    <property type="match status" value="1"/>
</dbReference>
<dbReference type="CDD" id="cd03024">
    <property type="entry name" value="DsbA_FrnE"/>
    <property type="match status" value="1"/>
</dbReference>
<sequence length="238" mass="26936">MKVEIWSDVMCPFCYIGKRHFEQAIEKLPFKNEIEIDWKSYQLNPEYHNTNNETVYDYLSRSKGMPVEQAKQMTKQVVDMAANAGLNINFDTNIPANTFNAHRLIHLAAKHGLQDLAEEKLFEAHFVKAINIGETSVLVDVAVEIGLNKTEAETVLASDEFAEAVRYDIYESQNLGIRGVPYFVMDRKYGVSGAQPVQAFTDALTQSFKEWKEAQPKTTLTSLNKNDDAVCDENGCEL</sequence>
<dbReference type="PANTHER" id="PTHR13887">
    <property type="entry name" value="GLUTATHIONE S-TRANSFERASE KAPPA"/>
    <property type="match status" value="1"/>
</dbReference>
<dbReference type="Pfam" id="PF01323">
    <property type="entry name" value="DSBA"/>
    <property type="match status" value="1"/>
</dbReference>
<comment type="caution">
    <text evidence="2">The sequence shown here is derived from an EMBL/GenBank/DDBJ whole genome shotgun (WGS) entry which is preliminary data.</text>
</comment>
<dbReference type="SUPFAM" id="SSF52833">
    <property type="entry name" value="Thioredoxin-like"/>
    <property type="match status" value="1"/>
</dbReference>
<dbReference type="InterPro" id="IPR001853">
    <property type="entry name" value="DSBA-like_thioredoxin_dom"/>
</dbReference>
<evidence type="ECO:0000259" key="1">
    <source>
        <dbReference type="Pfam" id="PF01323"/>
    </source>
</evidence>
<dbReference type="GO" id="GO:0016491">
    <property type="term" value="F:oxidoreductase activity"/>
    <property type="evidence" value="ECO:0007669"/>
    <property type="project" value="InterPro"/>
</dbReference>
<name>A0A0C1FSX5_9SPHI</name>
<dbReference type="Proteomes" id="UP000031246">
    <property type="component" value="Unassembled WGS sequence"/>
</dbReference>
<dbReference type="EMBL" id="JSYN01000007">
    <property type="protein sequence ID" value="KIA94878.1"/>
    <property type="molecule type" value="Genomic_DNA"/>
</dbReference>
<keyword evidence="3" id="KW-1185">Reference proteome</keyword>
<dbReference type="OrthoDB" id="9799122at2"/>
<feature type="domain" description="DSBA-like thioredoxin" evidence="1">
    <location>
        <begin position="3"/>
        <end position="204"/>
    </location>
</feature>
<organism evidence="2 3">
    <name type="scientific">Pedobacter kyungheensis</name>
    <dbReference type="NCBI Taxonomy" id="1069985"/>
    <lineage>
        <taxon>Bacteria</taxon>
        <taxon>Pseudomonadati</taxon>
        <taxon>Bacteroidota</taxon>
        <taxon>Sphingobacteriia</taxon>
        <taxon>Sphingobacteriales</taxon>
        <taxon>Sphingobacteriaceae</taxon>
        <taxon>Pedobacter</taxon>
    </lineage>
</organism>
<reference evidence="2 3" key="1">
    <citation type="submission" date="2014-10" db="EMBL/GenBank/DDBJ databases">
        <title>Pedobacter Kyungheensis.</title>
        <authorList>
            <person name="Anderson B.M."/>
            <person name="Newman J.D."/>
        </authorList>
    </citation>
    <scope>NUCLEOTIDE SEQUENCE [LARGE SCALE GENOMIC DNA]</scope>
    <source>
        <strain evidence="2 3">KACC 16221</strain>
    </source>
</reference>
<evidence type="ECO:0000313" key="3">
    <source>
        <dbReference type="Proteomes" id="UP000031246"/>
    </source>
</evidence>
<evidence type="ECO:0000313" key="2">
    <source>
        <dbReference type="EMBL" id="KIA94878.1"/>
    </source>
</evidence>
<proteinExistence type="predicted"/>